<organism evidence="1 2">
    <name type="scientific">Peptostreptococcus anaerobius 653-L</name>
    <dbReference type="NCBI Taxonomy" id="596329"/>
    <lineage>
        <taxon>Bacteria</taxon>
        <taxon>Bacillati</taxon>
        <taxon>Bacillota</taxon>
        <taxon>Clostridia</taxon>
        <taxon>Peptostreptococcales</taxon>
        <taxon>Peptostreptococcaceae</taxon>
        <taxon>Peptostreptococcus</taxon>
    </lineage>
</organism>
<name>D3MU62_9FIRM</name>
<dbReference type="GeneID" id="79843469"/>
<evidence type="ECO:0000313" key="1">
    <source>
        <dbReference type="EMBL" id="EFD04340.1"/>
    </source>
</evidence>
<proteinExistence type="predicted"/>
<protein>
    <submittedName>
        <fullName evidence="1">Uncharacterized protein</fullName>
    </submittedName>
</protein>
<dbReference type="RefSeq" id="WP_002844460.1">
    <property type="nucleotide sequence ID" value="NZ_ADJN01000065.1"/>
</dbReference>
<dbReference type="OrthoDB" id="2087672at2"/>
<dbReference type="Proteomes" id="UP000004206">
    <property type="component" value="Unassembled WGS sequence"/>
</dbReference>
<gene>
    <name evidence="1" type="ORF">HMPREF0631_1368</name>
</gene>
<dbReference type="eggNOG" id="ENOG5033EVV">
    <property type="taxonomic scope" value="Bacteria"/>
</dbReference>
<dbReference type="AlphaFoldDB" id="D3MU62"/>
<comment type="caution">
    <text evidence="1">The sequence shown here is derived from an EMBL/GenBank/DDBJ whole genome shotgun (WGS) entry which is preliminary data.</text>
</comment>
<sequence>MYSSLVIFRNELKSKNVQKYKIIGIISEIILSKKLFVKNSEIDEFVYEILGVSFKDYVYKSRTMVVAKITRIIYNSDEMHKFQKSTYVYVSKKIEEYKELNNKGNGNSFDGWI</sequence>
<keyword evidence="2" id="KW-1185">Reference proteome</keyword>
<evidence type="ECO:0000313" key="2">
    <source>
        <dbReference type="Proteomes" id="UP000004206"/>
    </source>
</evidence>
<accession>D3MU62</accession>
<reference evidence="1 2" key="1">
    <citation type="submission" date="2010-01" db="EMBL/GenBank/DDBJ databases">
        <authorList>
            <person name="Dodson R."/>
            <person name="Madupu R."/>
            <person name="Durkin A.S."/>
            <person name="Torralba M."/>
            <person name="Methe B."/>
            <person name="Sutton G.G."/>
            <person name="Strausberg R.L."/>
            <person name="Nelson K.E."/>
        </authorList>
    </citation>
    <scope>NUCLEOTIDE SEQUENCE [LARGE SCALE GENOMIC DNA]</scope>
    <source>
        <strain evidence="1 2">653-L</strain>
    </source>
</reference>
<dbReference type="EMBL" id="ADJN01000065">
    <property type="protein sequence ID" value="EFD04340.1"/>
    <property type="molecule type" value="Genomic_DNA"/>
</dbReference>